<dbReference type="HOGENOM" id="CLU_2591485_0_0_1"/>
<proteinExistence type="predicted"/>
<dbReference type="AlphaFoldDB" id="F2RQU3"/>
<gene>
    <name evidence="1" type="ORF">TESG_08290</name>
</gene>
<sequence length="80" mass="9017">MSPLMTPTPLYNQYSSAHALLHFDDASDNKEDEREEAAGGSARLWILDELMEESYAVIVDLIRPDTPILVQHCALFKPQT</sequence>
<dbReference type="EMBL" id="GG698480">
    <property type="protein sequence ID" value="EGD93692.1"/>
    <property type="molecule type" value="Genomic_DNA"/>
</dbReference>
<keyword evidence="2" id="KW-1185">Reference proteome</keyword>
<evidence type="ECO:0000313" key="2">
    <source>
        <dbReference type="Proteomes" id="UP000009172"/>
    </source>
</evidence>
<protein>
    <submittedName>
        <fullName evidence="1">Uncharacterized protein</fullName>
    </submittedName>
</protein>
<evidence type="ECO:0000313" key="1">
    <source>
        <dbReference type="EMBL" id="EGD93692.1"/>
    </source>
</evidence>
<reference evidence="2" key="1">
    <citation type="journal article" date="2012" name="MBio">
        <title>Comparative genome analysis of Trichophyton rubrum and related dermatophytes reveals candidate genes involved in infection.</title>
        <authorList>
            <person name="Martinez D.A."/>
            <person name="Oliver B.G."/>
            <person name="Graeser Y."/>
            <person name="Goldberg J.M."/>
            <person name="Li W."/>
            <person name="Martinez-Rossi N.M."/>
            <person name="Monod M."/>
            <person name="Shelest E."/>
            <person name="Barton R.C."/>
            <person name="Birch E."/>
            <person name="Brakhage A.A."/>
            <person name="Chen Z."/>
            <person name="Gurr S.J."/>
            <person name="Heiman D."/>
            <person name="Heitman J."/>
            <person name="Kosti I."/>
            <person name="Rossi A."/>
            <person name="Saif S."/>
            <person name="Samalova M."/>
            <person name="Saunders C.W."/>
            <person name="Shea T."/>
            <person name="Summerbell R.C."/>
            <person name="Xu J."/>
            <person name="Young S."/>
            <person name="Zeng Q."/>
            <person name="Birren B.W."/>
            <person name="Cuomo C.A."/>
            <person name="White T.C."/>
        </authorList>
    </citation>
    <scope>NUCLEOTIDE SEQUENCE [LARGE SCALE GENOMIC DNA]</scope>
    <source>
        <strain evidence="2">CBS 112818</strain>
    </source>
</reference>
<organism evidence="1 2">
    <name type="scientific">Trichophyton tonsurans (strain CBS 112818)</name>
    <name type="common">Scalp ringworm fungus</name>
    <dbReference type="NCBI Taxonomy" id="647933"/>
    <lineage>
        <taxon>Eukaryota</taxon>
        <taxon>Fungi</taxon>
        <taxon>Dikarya</taxon>
        <taxon>Ascomycota</taxon>
        <taxon>Pezizomycotina</taxon>
        <taxon>Eurotiomycetes</taxon>
        <taxon>Eurotiomycetidae</taxon>
        <taxon>Onygenales</taxon>
        <taxon>Arthrodermataceae</taxon>
        <taxon>Trichophyton</taxon>
    </lineage>
</organism>
<accession>F2RQU3</accession>
<dbReference type="Proteomes" id="UP000009172">
    <property type="component" value="Unassembled WGS sequence"/>
</dbReference>
<name>F2RQU3_TRIT1</name>